<comment type="caution">
    <text evidence="3">The sequence shown here is derived from an EMBL/GenBank/DDBJ whole genome shotgun (WGS) entry which is preliminary data.</text>
</comment>
<organism evidence="3 4">
    <name type="scientific">Nonomuraea terrae</name>
    <dbReference type="NCBI Taxonomy" id="2530383"/>
    <lineage>
        <taxon>Bacteria</taxon>
        <taxon>Bacillati</taxon>
        <taxon>Actinomycetota</taxon>
        <taxon>Actinomycetes</taxon>
        <taxon>Streptosporangiales</taxon>
        <taxon>Streptosporangiaceae</taxon>
        <taxon>Nonomuraea</taxon>
    </lineage>
</organism>
<dbReference type="InterPro" id="IPR023286">
    <property type="entry name" value="ABATE_dom_sf"/>
</dbReference>
<evidence type="ECO:0000313" key="4">
    <source>
        <dbReference type="Proteomes" id="UP000295302"/>
    </source>
</evidence>
<feature type="domain" description="Zinc finger CGNR" evidence="2">
    <location>
        <begin position="136"/>
        <end position="179"/>
    </location>
</feature>
<dbReference type="InterPro" id="IPR021005">
    <property type="entry name" value="Znf_CGNR"/>
</dbReference>
<dbReference type="EMBL" id="SMKQ01000172">
    <property type="protein sequence ID" value="TDD38992.1"/>
    <property type="molecule type" value="Genomic_DNA"/>
</dbReference>
<dbReference type="SUPFAM" id="SSF160904">
    <property type="entry name" value="Jann2411-like"/>
    <property type="match status" value="1"/>
</dbReference>
<reference evidence="3 4" key="1">
    <citation type="submission" date="2019-03" db="EMBL/GenBank/DDBJ databases">
        <title>Draft genome sequences of novel Actinobacteria.</title>
        <authorList>
            <person name="Sahin N."/>
            <person name="Ay H."/>
            <person name="Saygin H."/>
        </authorList>
    </citation>
    <scope>NUCLEOTIDE SEQUENCE [LARGE SCALE GENOMIC DNA]</scope>
    <source>
        <strain evidence="3 4">CH32</strain>
    </source>
</reference>
<dbReference type="Proteomes" id="UP000295302">
    <property type="component" value="Unassembled WGS sequence"/>
</dbReference>
<dbReference type="InterPro" id="IPR010852">
    <property type="entry name" value="ABATE"/>
</dbReference>
<dbReference type="Pfam" id="PF11706">
    <property type="entry name" value="zf-CGNR"/>
    <property type="match status" value="1"/>
</dbReference>
<dbReference type="PANTHER" id="PTHR35525:SF3">
    <property type="entry name" value="BLL6575 PROTEIN"/>
    <property type="match status" value="1"/>
</dbReference>
<proteinExistence type="predicted"/>
<sequence length="203" mass="21897">MNFVFVSGNLALDFAGTLKWRRGEPEELLVTPADLGRWAVEAGVTTQQPSVGAGDLRRLRALREAVYRLVTSAMDGRPWPDDDLRLVNAEAEGAPPLMCLTPAGLVRSGDAGALAAAVARSAAELLGEICENGGSRVRECAREDCTRVFVDRSRGGNRQWCGMKECGNRVKVANYRSRRTRTAQPEAVGGQAPAVNRSRTSGR</sequence>
<protein>
    <submittedName>
        <fullName evidence="3">Zf-CGNR multi-domain protein</fullName>
    </submittedName>
</protein>
<keyword evidence="4" id="KW-1185">Reference proteome</keyword>
<accession>A0A4R4Y7I9</accession>
<evidence type="ECO:0000259" key="2">
    <source>
        <dbReference type="Pfam" id="PF11706"/>
    </source>
</evidence>
<gene>
    <name evidence="3" type="ORF">E1286_35830</name>
</gene>
<evidence type="ECO:0000313" key="3">
    <source>
        <dbReference type="EMBL" id="TDD38992.1"/>
    </source>
</evidence>
<dbReference type="Pfam" id="PF07336">
    <property type="entry name" value="ABATE"/>
    <property type="match status" value="1"/>
</dbReference>
<dbReference type="Gene3D" id="1.10.3300.10">
    <property type="entry name" value="Jann2411-like domain"/>
    <property type="match status" value="1"/>
</dbReference>
<dbReference type="OrthoDB" id="123307at2"/>
<evidence type="ECO:0000256" key="1">
    <source>
        <dbReference type="SAM" id="MobiDB-lite"/>
    </source>
</evidence>
<dbReference type="RefSeq" id="WP_132619779.1">
    <property type="nucleotide sequence ID" value="NZ_SMKQ01000172.1"/>
</dbReference>
<dbReference type="PANTHER" id="PTHR35525">
    <property type="entry name" value="BLL6575 PROTEIN"/>
    <property type="match status" value="1"/>
</dbReference>
<name>A0A4R4Y7I9_9ACTN</name>
<dbReference type="AlphaFoldDB" id="A0A4R4Y7I9"/>
<feature type="region of interest" description="Disordered" evidence="1">
    <location>
        <begin position="178"/>
        <end position="203"/>
    </location>
</feature>